<evidence type="ECO:0000313" key="2">
    <source>
        <dbReference type="EMBL" id="CAK0897725.1"/>
    </source>
</evidence>
<evidence type="ECO:0000313" key="3">
    <source>
        <dbReference type="Proteomes" id="UP001189429"/>
    </source>
</evidence>
<feature type="region of interest" description="Disordered" evidence="1">
    <location>
        <begin position="460"/>
        <end position="483"/>
    </location>
</feature>
<proteinExistence type="predicted"/>
<accession>A0ABN9XDN5</accession>
<name>A0ABN9XDN5_9DINO</name>
<protein>
    <recommendedName>
        <fullName evidence="4">SGNH hydrolase-type esterase domain-containing protein</fullName>
    </recommendedName>
</protein>
<evidence type="ECO:0000256" key="1">
    <source>
        <dbReference type="SAM" id="MobiDB-lite"/>
    </source>
</evidence>
<feature type="region of interest" description="Disordered" evidence="1">
    <location>
        <begin position="310"/>
        <end position="341"/>
    </location>
</feature>
<dbReference type="Proteomes" id="UP001189429">
    <property type="component" value="Unassembled WGS sequence"/>
</dbReference>
<reference evidence="2" key="1">
    <citation type="submission" date="2023-10" db="EMBL/GenBank/DDBJ databases">
        <authorList>
            <person name="Chen Y."/>
            <person name="Shah S."/>
            <person name="Dougan E. K."/>
            <person name="Thang M."/>
            <person name="Chan C."/>
        </authorList>
    </citation>
    <scope>NUCLEOTIDE SEQUENCE [LARGE SCALE GENOMIC DNA]</scope>
</reference>
<feature type="compositionally biased region" description="Polar residues" evidence="1">
    <location>
        <begin position="313"/>
        <end position="322"/>
    </location>
</feature>
<feature type="non-terminal residue" evidence="2">
    <location>
        <position position="483"/>
    </location>
</feature>
<comment type="caution">
    <text evidence="2">The sequence shown here is derived from an EMBL/GenBank/DDBJ whole genome shotgun (WGS) entry which is preliminary data.</text>
</comment>
<organism evidence="2 3">
    <name type="scientific">Prorocentrum cordatum</name>
    <dbReference type="NCBI Taxonomy" id="2364126"/>
    <lineage>
        <taxon>Eukaryota</taxon>
        <taxon>Sar</taxon>
        <taxon>Alveolata</taxon>
        <taxon>Dinophyceae</taxon>
        <taxon>Prorocentrales</taxon>
        <taxon>Prorocentraceae</taxon>
        <taxon>Prorocentrum</taxon>
    </lineage>
</organism>
<gene>
    <name evidence="2" type="ORF">PCOR1329_LOCUS75809</name>
</gene>
<dbReference type="EMBL" id="CAUYUJ010020375">
    <property type="protein sequence ID" value="CAK0897725.1"/>
    <property type="molecule type" value="Genomic_DNA"/>
</dbReference>
<evidence type="ECO:0008006" key="4">
    <source>
        <dbReference type="Google" id="ProtNLM"/>
    </source>
</evidence>
<keyword evidence="3" id="KW-1185">Reference proteome</keyword>
<sequence length="483" mass="52448">MIRAGCLVACAAVASGLAMQRRSAHSVFFLGSSVDRYAVADFCGTDGKKFYRLSCVNEERDLAVGYAAHPGVGIHGDFHPPFWNHTYPIVEHSDVSSSQELRKGIMGIMNMKGEEFPDMIVVESSLWDLFTWASWGVKNVTKERLHQWGRRDLKHLMARVSETFPQSRIVFRTAPRVHHSVFLNVILKDEFHKSTTVSYPDVAVVSVKAMDWMKHEVDKEMQNGKLYGLYEVVDYYKIMNELIEERGFVPSLWMKDGTHPSMVASRRYMNAILQLMQLPTVSQQDSGRREKAYFDDTSDATQMTLHALKNKRATASGSTKAPSSRPPAEKPLVAEASAAKTPVPKASVPKASVAKTPVPKVPVSKVPAVKTPVAKVPVSKAPAAKTPVAKVPVVKVSIAKVPVATSKDAVAKVPVAKAPVAKVGVKVAVAKVAVKVAVAKVAVKVAVAKAPVAKVAAKAAVAKESQSGRPPRPRAGLDFDQMA</sequence>
<dbReference type="SUPFAM" id="SSF52266">
    <property type="entry name" value="SGNH hydrolase"/>
    <property type="match status" value="1"/>
</dbReference>